<evidence type="ECO:0000313" key="4">
    <source>
        <dbReference type="Proteomes" id="UP001497600"/>
    </source>
</evidence>
<keyword evidence="1" id="KW-0812">Transmembrane</keyword>
<protein>
    <recommendedName>
        <fullName evidence="5">Intimal thickness related receptor IRP domain-containing protein</fullName>
    </recommendedName>
</protein>
<proteinExistence type="predicted"/>
<keyword evidence="1" id="KW-1133">Transmembrane helix</keyword>
<sequence length="450" mass="49769">MRFSGGVASLLFFSIAASATIVLPGIDSDLAKKLSSDNSVTCERVRYDPDNNRHGAQVKVTLRSKGADIPVVIVRYSDIENLVDFPLATSDLSSQDPLFSNGAGAFQIKLKDHSVPTEYTNALLEYTGQSAVLDVTSSGTYCVYTAPQEVPGLDLDVEFRNSHGYLTYEQYVRFFGDQATLLVLLVSSLVVYQYLPASFDPPKTYFLISSAVSIVAQLTKVVDSWLVLNHDVSSYDPTAKILHELVGSVSSLVSLLFAMGLWNIHGSRMTSLPATSKNIALVLSAVSAIVAYYWTAVLQDGEVLESGILDLDETMQSAAILCGLLVSILPFIKAIFTIRFHLQTKREVINTPLDWMSGTIGFTLLYETVAPWLVFLYRLYQDSVPDIVDSPDLFEHLSSVSQADSVYFKSCSVWHEIAVAFVFQAIRLYAFYYIWSGTPMSLSRPQKKRE</sequence>
<keyword evidence="2" id="KW-0732">Signal</keyword>
<feature type="transmembrane region" description="Helical" evidence="1">
    <location>
        <begin position="315"/>
        <end position="338"/>
    </location>
</feature>
<feature type="transmembrane region" description="Helical" evidence="1">
    <location>
        <begin position="276"/>
        <end position="295"/>
    </location>
</feature>
<feature type="transmembrane region" description="Helical" evidence="1">
    <location>
        <begin position="242"/>
        <end position="264"/>
    </location>
</feature>
<feature type="transmembrane region" description="Helical" evidence="1">
    <location>
        <begin position="171"/>
        <end position="192"/>
    </location>
</feature>
<evidence type="ECO:0000256" key="1">
    <source>
        <dbReference type="SAM" id="Phobius"/>
    </source>
</evidence>
<evidence type="ECO:0008006" key="5">
    <source>
        <dbReference type="Google" id="ProtNLM"/>
    </source>
</evidence>
<feature type="chain" id="PRO_5047515736" description="Intimal thickness related receptor IRP domain-containing protein" evidence="2">
    <location>
        <begin position="20"/>
        <end position="450"/>
    </location>
</feature>
<organism evidence="3 4">
    <name type="scientific">[Candida] anglica</name>
    <dbReference type="NCBI Taxonomy" id="148631"/>
    <lineage>
        <taxon>Eukaryota</taxon>
        <taxon>Fungi</taxon>
        <taxon>Dikarya</taxon>
        <taxon>Ascomycota</taxon>
        <taxon>Saccharomycotina</taxon>
        <taxon>Pichiomycetes</taxon>
        <taxon>Debaryomycetaceae</taxon>
        <taxon>Kurtzmaniella</taxon>
    </lineage>
</organism>
<dbReference type="EMBL" id="OZ004255">
    <property type="protein sequence ID" value="CAK7900711.1"/>
    <property type="molecule type" value="Genomic_DNA"/>
</dbReference>
<evidence type="ECO:0000313" key="3">
    <source>
        <dbReference type="EMBL" id="CAK7900711.1"/>
    </source>
</evidence>
<feature type="transmembrane region" description="Helical" evidence="1">
    <location>
        <begin position="417"/>
        <end position="435"/>
    </location>
</feature>
<keyword evidence="4" id="KW-1185">Reference proteome</keyword>
<name>A0ABP0E9B8_9ASCO</name>
<accession>A0ABP0E9B8</accession>
<gene>
    <name evidence="3" type="ORF">CAAN4_C08592</name>
</gene>
<feature type="transmembrane region" description="Helical" evidence="1">
    <location>
        <begin position="359"/>
        <end position="380"/>
    </location>
</feature>
<reference evidence="3 4" key="1">
    <citation type="submission" date="2024-01" db="EMBL/GenBank/DDBJ databases">
        <authorList>
            <consortium name="Genoscope - CEA"/>
            <person name="William W."/>
        </authorList>
    </citation>
    <scope>NUCLEOTIDE SEQUENCE [LARGE SCALE GENOMIC DNA]</scope>
    <source>
        <strain evidence="3 4">29B2s-10</strain>
    </source>
</reference>
<feature type="signal peptide" evidence="2">
    <location>
        <begin position="1"/>
        <end position="19"/>
    </location>
</feature>
<keyword evidence="1" id="KW-0472">Membrane</keyword>
<evidence type="ECO:0000256" key="2">
    <source>
        <dbReference type="SAM" id="SignalP"/>
    </source>
</evidence>
<dbReference type="Proteomes" id="UP001497600">
    <property type="component" value="Chromosome C"/>
</dbReference>